<comment type="function">
    <text evidence="5 6">Negative regulator of class I heat shock genes (grpE-dnaK-dnaJ and groELS operons). Prevents heat-shock induction of these operons.</text>
</comment>
<dbReference type="PANTHER" id="PTHR34824:SF1">
    <property type="entry name" value="HEAT-INDUCIBLE TRANSCRIPTION REPRESSOR HRCA"/>
    <property type="match status" value="1"/>
</dbReference>
<dbReference type="FunFam" id="1.10.10.10:FF:000049">
    <property type="entry name" value="Heat-inducible transcription repressor HrcA"/>
    <property type="match status" value="1"/>
</dbReference>
<dbReference type="HAMAP" id="MF_00081">
    <property type="entry name" value="HrcA"/>
    <property type="match status" value="1"/>
</dbReference>
<evidence type="ECO:0000313" key="9">
    <source>
        <dbReference type="Proteomes" id="UP001058072"/>
    </source>
</evidence>
<dbReference type="InterPro" id="IPR021153">
    <property type="entry name" value="HrcA_C"/>
</dbReference>
<proteinExistence type="inferred from homology"/>
<dbReference type="GO" id="GO:0045892">
    <property type="term" value="P:negative regulation of DNA-templated transcription"/>
    <property type="evidence" value="ECO:0007669"/>
    <property type="project" value="UniProtKB-UniRule"/>
</dbReference>
<keyword evidence="1 6" id="KW-0678">Repressor</keyword>
<reference evidence="8" key="1">
    <citation type="submission" date="2021-03" db="EMBL/GenBank/DDBJ databases">
        <title>Comparative Genomics and Metabolomics in the genus Turicibacter.</title>
        <authorList>
            <person name="Maki J."/>
            <person name="Looft T."/>
        </authorList>
    </citation>
    <scope>NUCLEOTIDE SEQUENCE</scope>
    <source>
        <strain evidence="8">ISU324</strain>
    </source>
</reference>
<evidence type="ECO:0000313" key="8">
    <source>
        <dbReference type="EMBL" id="UUF07823.1"/>
    </source>
</evidence>
<evidence type="ECO:0000256" key="1">
    <source>
        <dbReference type="ARBA" id="ARBA00022491"/>
    </source>
</evidence>
<dbReference type="RefSeq" id="WP_212724450.1">
    <property type="nucleotide sequence ID" value="NZ_CP071250.1"/>
</dbReference>
<keyword evidence="3 6" id="KW-0346">Stress response</keyword>
<feature type="domain" description="Heat-inducible transcription repressor HrcA C-terminal" evidence="7">
    <location>
        <begin position="105"/>
        <end position="325"/>
    </location>
</feature>
<comment type="similarity">
    <text evidence="6">Belongs to the HrcA family.</text>
</comment>
<dbReference type="InterPro" id="IPR023120">
    <property type="entry name" value="WHTH_transcript_rep_HrcA_IDD"/>
</dbReference>
<dbReference type="PANTHER" id="PTHR34824">
    <property type="entry name" value="HEAT-INDUCIBLE TRANSCRIPTION REPRESSOR HRCA"/>
    <property type="match status" value="1"/>
</dbReference>
<sequence>MLTERQILVLKAIVEEFIQTAQPVGSRILSKKEELNFSAATIRNDMADLEDLGFIEKTHTSSGRVPSQKGYRYYVDFIVNQEPMETTPEVGIFRQLLDQKQFERETTIKEAVKLLSSLTNYTSILLGPSRDYSRVKKIQLVPISERQAVFVLITDQGHVESRTITLPTNIDMTRMESIIKALNELLVGEYIGHVHEKLTESFEHQLHDFISYKEEIMYAMLQLLTQSLNQQNYILSGKSNILKQPEFNDLDKAYHLFNMIEADEIVKVIEADEDGHQLTVKIGQENEIKAMENCTLITVPYQISDHEFGKIAVLGPTRMEYRKIIPLLEQVARIMSDLYK</sequence>
<evidence type="ECO:0000256" key="2">
    <source>
        <dbReference type="ARBA" id="ARBA00023015"/>
    </source>
</evidence>
<keyword evidence="4 6" id="KW-0804">Transcription</keyword>
<dbReference type="SUPFAM" id="SSF46785">
    <property type="entry name" value="Winged helix' DNA-binding domain"/>
    <property type="match status" value="1"/>
</dbReference>
<keyword evidence="2 6" id="KW-0805">Transcription regulation</keyword>
<dbReference type="InterPro" id="IPR036388">
    <property type="entry name" value="WH-like_DNA-bd_sf"/>
</dbReference>
<dbReference type="SUPFAM" id="SSF55781">
    <property type="entry name" value="GAF domain-like"/>
    <property type="match status" value="1"/>
</dbReference>
<dbReference type="GO" id="GO:0003677">
    <property type="term" value="F:DNA binding"/>
    <property type="evidence" value="ECO:0007669"/>
    <property type="project" value="InterPro"/>
</dbReference>
<dbReference type="Pfam" id="PF01628">
    <property type="entry name" value="HrcA"/>
    <property type="match status" value="1"/>
</dbReference>
<dbReference type="PIRSF" id="PIRSF005485">
    <property type="entry name" value="HrcA"/>
    <property type="match status" value="1"/>
</dbReference>
<dbReference type="NCBIfam" id="TIGR00331">
    <property type="entry name" value="hrcA"/>
    <property type="match status" value="1"/>
</dbReference>
<dbReference type="InterPro" id="IPR029016">
    <property type="entry name" value="GAF-like_dom_sf"/>
</dbReference>
<dbReference type="EMBL" id="CP071250">
    <property type="protein sequence ID" value="UUF07823.1"/>
    <property type="molecule type" value="Genomic_DNA"/>
</dbReference>
<organism evidence="8 9">
    <name type="scientific">Turicibacter bilis</name>
    <dbReference type="NCBI Taxonomy" id="2735723"/>
    <lineage>
        <taxon>Bacteria</taxon>
        <taxon>Bacillati</taxon>
        <taxon>Bacillota</taxon>
        <taxon>Erysipelotrichia</taxon>
        <taxon>Erysipelotrichales</taxon>
        <taxon>Turicibacteraceae</taxon>
        <taxon>Turicibacter</taxon>
    </lineage>
</organism>
<dbReference type="Gene3D" id="3.30.450.40">
    <property type="match status" value="1"/>
</dbReference>
<gene>
    <name evidence="6 8" type="primary">hrcA</name>
    <name evidence="8" type="ORF">J0J70_09360</name>
</gene>
<name>A0A9Q9CQA1_9FIRM</name>
<evidence type="ECO:0000256" key="6">
    <source>
        <dbReference type="HAMAP-Rule" id="MF_00081"/>
    </source>
</evidence>
<dbReference type="InterPro" id="IPR036390">
    <property type="entry name" value="WH_DNA-bd_sf"/>
</dbReference>
<dbReference type="Proteomes" id="UP001058072">
    <property type="component" value="Chromosome"/>
</dbReference>
<protein>
    <recommendedName>
        <fullName evidence="6">Heat-inducible transcription repressor HrcA</fullName>
    </recommendedName>
</protein>
<dbReference type="InterPro" id="IPR002571">
    <property type="entry name" value="HrcA"/>
</dbReference>
<evidence type="ECO:0000256" key="5">
    <source>
        <dbReference type="ARBA" id="ARBA00055319"/>
    </source>
</evidence>
<dbReference type="Gene3D" id="3.30.390.60">
    <property type="entry name" value="Heat-inducible transcription repressor hrca homolog, domain 3"/>
    <property type="match status" value="1"/>
</dbReference>
<evidence type="ECO:0000256" key="4">
    <source>
        <dbReference type="ARBA" id="ARBA00023163"/>
    </source>
</evidence>
<dbReference type="AlphaFoldDB" id="A0A9Q9CQA1"/>
<evidence type="ECO:0000259" key="7">
    <source>
        <dbReference type="Pfam" id="PF01628"/>
    </source>
</evidence>
<accession>A0A9Q9CQA1</accession>
<evidence type="ECO:0000256" key="3">
    <source>
        <dbReference type="ARBA" id="ARBA00023016"/>
    </source>
</evidence>
<dbReference type="Gene3D" id="1.10.10.10">
    <property type="entry name" value="Winged helix-like DNA-binding domain superfamily/Winged helix DNA-binding domain"/>
    <property type="match status" value="1"/>
</dbReference>